<feature type="domain" description="N-acetyltransferase" evidence="1">
    <location>
        <begin position="1"/>
        <end position="100"/>
    </location>
</feature>
<name>A0A6I3I7S3_9MICO</name>
<gene>
    <name evidence="3" type="ORF">GGG17_09530</name>
</gene>
<evidence type="ECO:0000313" key="3">
    <source>
        <dbReference type="EMBL" id="MTB72204.1"/>
    </source>
</evidence>
<reference evidence="3 4" key="1">
    <citation type="submission" date="2019-11" db="EMBL/GenBank/DDBJ databases">
        <title>Whole genome sequencing identifies a novel species of the genus Arsenicicoccus isolated from human blood.</title>
        <authorList>
            <person name="Jeong J.H."/>
            <person name="Kweon O.J."/>
            <person name="Kim H.R."/>
            <person name="Kim T.-H."/>
            <person name="Ha S.-M."/>
            <person name="Lee M.-K."/>
        </authorList>
    </citation>
    <scope>NUCLEOTIDE SEQUENCE [LARGE SCALE GENOMIC DNA]</scope>
    <source>
        <strain evidence="3 4">MKL-02</strain>
    </source>
</reference>
<feature type="domain" description="N-acetyltransferase" evidence="2">
    <location>
        <begin position="8"/>
        <end position="100"/>
    </location>
</feature>
<dbReference type="CDD" id="cd04301">
    <property type="entry name" value="NAT_SF"/>
    <property type="match status" value="1"/>
</dbReference>
<protein>
    <submittedName>
        <fullName evidence="3">GNAT family N-acetyltransferase</fullName>
    </submittedName>
</protein>
<proteinExistence type="predicted"/>
<keyword evidence="4" id="KW-1185">Reference proteome</keyword>
<keyword evidence="3" id="KW-0808">Transferase</keyword>
<dbReference type="EMBL" id="WLVL01000037">
    <property type="protein sequence ID" value="MTB72204.1"/>
    <property type="molecule type" value="Genomic_DNA"/>
</dbReference>
<sequence length="100" mass="10709">MAEHITVTREDSRHRYEVRLDGELAGFADAYVEGDEAGGSGVVVVPHTEVDPAFGGQGVGSALVQGLLEDVRARGLVVRPLCSFVAAYLDKHPEYADLRA</sequence>
<dbReference type="RefSeq" id="WP_019287852.1">
    <property type="nucleotide sequence ID" value="NZ_CP171001.1"/>
</dbReference>
<dbReference type="AlphaFoldDB" id="A0A6I3I7S3"/>
<organism evidence="3 4">
    <name type="scientific">Arsenicicoccus cauae</name>
    <dbReference type="NCBI Taxonomy" id="2663847"/>
    <lineage>
        <taxon>Bacteria</taxon>
        <taxon>Bacillati</taxon>
        <taxon>Actinomycetota</taxon>
        <taxon>Actinomycetes</taxon>
        <taxon>Micrococcales</taxon>
        <taxon>Intrasporangiaceae</taxon>
        <taxon>Arsenicicoccus</taxon>
    </lineage>
</organism>
<dbReference type="GO" id="GO:0016747">
    <property type="term" value="F:acyltransferase activity, transferring groups other than amino-acyl groups"/>
    <property type="evidence" value="ECO:0007669"/>
    <property type="project" value="InterPro"/>
</dbReference>
<dbReference type="PROSITE" id="PS51186">
    <property type="entry name" value="GNAT"/>
    <property type="match status" value="1"/>
</dbReference>
<dbReference type="PROSITE" id="PS51729">
    <property type="entry name" value="GNAT_YJDJ"/>
    <property type="match status" value="1"/>
</dbReference>
<evidence type="ECO:0000259" key="2">
    <source>
        <dbReference type="PROSITE" id="PS51729"/>
    </source>
</evidence>
<dbReference type="PANTHER" id="PTHR31435:SF10">
    <property type="entry name" value="BSR4717 PROTEIN"/>
    <property type="match status" value="1"/>
</dbReference>
<dbReference type="SUPFAM" id="SSF55729">
    <property type="entry name" value="Acyl-CoA N-acyltransferases (Nat)"/>
    <property type="match status" value="1"/>
</dbReference>
<evidence type="ECO:0000313" key="4">
    <source>
        <dbReference type="Proteomes" id="UP000431092"/>
    </source>
</evidence>
<evidence type="ECO:0000259" key="1">
    <source>
        <dbReference type="PROSITE" id="PS51186"/>
    </source>
</evidence>
<dbReference type="InterPro" id="IPR016181">
    <property type="entry name" value="Acyl_CoA_acyltransferase"/>
</dbReference>
<accession>A0A6I3I7S3</accession>
<dbReference type="Pfam" id="PF14542">
    <property type="entry name" value="Acetyltransf_CG"/>
    <property type="match status" value="1"/>
</dbReference>
<dbReference type="InterPro" id="IPR031165">
    <property type="entry name" value="GNAT_YJDJ"/>
</dbReference>
<dbReference type="Gene3D" id="3.40.630.30">
    <property type="match status" value="1"/>
</dbReference>
<dbReference type="InterPro" id="IPR000182">
    <property type="entry name" value="GNAT_dom"/>
</dbReference>
<dbReference type="Proteomes" id="UP000431092">
    <property type="component" value="Unassembled WGS sequence"/>
</dbReference>
<dbReference type="PANTHER" id="PTHR31435">
    <property type="entry name" value="PROTEIN NATD1"/>
    <property type="match status" value="1"/>
</dbReference>
<comment type="caution">
    <text evidence="3">The sequence shown here is derived from an EMBL/GenBank/DDBJ whole genome shotgun (WGS) entry which is preliminary data.</text>
</comment>
<dbReference type="InterPro" id="IPR045057">
    <property type="entry name" value="Gcn5-rel_NAT"/>
</dbReference>